<dbReference type="AlphaFoldDB" id="A0A2T3AKK3"/>
<feature type="compositionally biased region" description="Low complexity" evidence="1">
    <location>
        <begin position="171"/>
        <end position="192"/>
    </location>
</feature>
<evidence type="ECO:0000313" key="2">
    <source>
        <dbReference type="EMBL" id="PSS02196.1"/>
    </source>
</evidence>
<feature type="compositionally biased region" description="Pro residues" evidence="1">
    <location>
        <begin position="159"/>
        <end position="170"/>
    </location>
</feature>
<reference evidence="2 3" key="1">
    <citation type="journal article" date="2018" name="Mycol. Prog.">
        <title>Coniella lustricola, a new species from submerged detritus.</title>
        <authorList>
            <person name="Raudabaugh D.B."/>
            <person name="Iturriaga T."/>
            <person name="Carver A."/>
            <person name="Mondo S."/>
            <person name="Pangilinan J."/>
            <person name="Lipzen A."/>
            <person name="He G."/>
            <person name="Amirebrahimi M."/>
            <person name="Grigoriev I.V."/>
            <person name="Miller A.N."/>
        </authorList>
    </citation>
    <scope>NUCLEOTIDE SEQUENCE [LARGE SCALE GENOMIC DNA]</scope>
    <source>
        <strain evidence="2 3">B22-T-1</strain>
    </source>
</reference>
<dbReference type="EMBL" id="KZ678379">
    <property type="protein sequence ID" value="PSS02196.1"/>
    <property type="molecule type" value="Genomic_DNA"/>
</dbReference>
<feature type="region of interest" description="Disordered" evidence="1">
    <location>
        <begin position="1"/>
        <end position="44"/>
    </location>
</feature>
<accession>A0A2T3AKK3</accession>
<organism evidence="2 3">
    <name type="scientific">Coniella lustricola</name>
    <dbReference type="NCBI Taxonomy" id="2025994"/>
    <lineage>
        <taxon>Eukaryota</taxon>
        <taxon>Fungi</taxon>
        <taxon>Dikarya</taxon>
        <taxon>Ascomycota</taxon>
        <taxon>Pezizomycotina</taxon>
        <taxon>Sordariomycetes</taxon>
        <taxon>Sordariomycetidae</taxon>
        <taxon>Diaporthales</taxon>
        <taxon>Schizoparmaceae</taxon>
        <taxon>Coniella</taxon>
    </lineage>
</organism>
<sequence length="259" mass="27766">MRAARDRVHNENGPGRLDPQQGRSVRAPILRGQKHLPPAPPQLGAGIVRGPGPGPGPGAVHSRRCNAVNPLPLNIQRMAALEQAQMPMPSQMGPFQHAGMIPFNMGGVQPQHLYQQQFNNNGGGVAAAGQYVNAIPGLWAPTAADLDALRRELLTQPGAAPPSAHPPHGPAQPAAMPGGLPQRQQQYQPRQDPVIQQQVGDFIHRANLPIGQLATLPDAPGQGNSDLGNQRDPWATALPDLKRFDMDVDVWKEMFGPDF</sequence>
<evidence type="ECO:0000313" key="3">
    <source>
        <dbReference type="Proteomes" id="UP000241462"/>
    </source>
</evidence>
<proteinExistence type="predicted"/>
<protein>
    <submittedName>
        <fullName evidence="2">Uncharacterized protein</fullName>
    </submittedName>
</protein>
<name>A0A2T3AKK3_9PEZI</name>
<feature type="region of interest" description="Disordered" evidence="1">
    <location>
        <begin position="213"/>
        <end position="233"/>
    </location>
</feature>
<gene>
    <name evidence="2" type="ORF">BD289DRAFT_273100</name>
</gene>
<evidence type="ECO:0000256" key="1">
    <source>
        <dbReference type="SAM" id="MobiDB-lite"/>
    </source>
</evidence>
<keyword evidence="3" id="KW-1185">Reference proteome</keyword>
<dbReference type="InParanoid" id="A0A2T3AKK3"/>
<dbReference type="Proteomes" id="UP000241462">
    <property type="component" value="Unassembled WGS sequence"/>
</dbReference>
<feature type="compositionally biased region" description="Basic and acidic residues" evidence="1">
    <location>
        <begin position="1"/>
        <end position="10"/>
    </location>
</feature>
<feature type="region of interest" description="Disordered" evidence="1">
    <location>
        <begin position="157"/>
        <end position="192"/>
    </location>
</feature>